<dbReference type="Proteomes" id="UP001146793">
    <property type="component" value="Unassembled WGS sequence"/>
</dbReference>
<reference evidence="2" key="1">
    <citation type="submission" date="2022-08" db="EMBL/GenBank/DDBJ databases">
        <title>Novel sulphate-reducing endosymbionts in the free-living metamonad Anaeramoeba.</title>
        <authorList>
            <person name="Jerlstrom-Hultqvist J."/>
            <person name="Cepicka I."/>
            <person name="Gallot-Lavallee L."/>
            <person name="Salas-Leiva D."/>
            <person name="Curtis B.A."/>
            <person name="Zahonova K."/>
            <person name="Pipaliya S."/>
            <person name="Dacks J."/>
            <person name="Roger A.J."/>
        </authorList>
    </citation>
    <scope>NUCLEOTIDE SEQUENCE</scope>
    <source>
        <strain evidence="2">Busselton2</strain>
    </source>
</reference>
<proteinExistence type="predicted"/>
<feature type="compositionally biased region" description="Basic and acidic residues" evidence="1">
    <location>
        <begin position="113"/>
        <end position="178"/>
    </location>
</feature>
<feature type="region of interest" description="Disordered" evidence="1">
    <location>
        <begin position="108"/>
        <end position="178"/>
    </location>
</feature>
<accession>A0AAV7Y452</accession>
<protein>
    <submittedName>
        <fullName evidence="2">Uncharacterized protein</fullName>
    </submittedName>
</protein>
<comment type="caution">
    <text evidence="2">The sequence shown here is derived from an EMBL/GenBank/DDBJ whole genome shotgun (WGS) entry which is preliminary data.</text>
</comment>
<evidence type="ECO:0000256" key="1">
    <source>
        <dbReference type="SAM" id="MobiDB-lite"/>
    </source>
</evidence>
<gene>
    <name evidence="2" type="ORF">M0812_29888</name>
</gene>
<sequence length="249" mass="29820">MFVTNRKRFPIPTSDELLEIKFNSNLKRHKSMVSNMNQQESFHSDLFNKKNKLQGSKYVIHNQKRIISELKLKKKPNIQDVLKTKKESTTDKDLDERLLKEQKKITICKKKKKEQEEGNNKSQEKRLEFEKHTNNEKKKRKKAEEIEKEKENESEKEKKKENEKAEENEKENEKEKEETLKIDQIQAIKIVKLENQLDLLSKDMKILCKKVDNSINERTFLNQQLLDLFGMIHKKAKKETLIKRNKKTK</sequence>
<organism evidence="2 3">
    <name type="scientific">Anaeramoeba flamelloides</name>
    <dbReference type="NCBI Taxonomy" id="1746091"/>
    <lineage>
        <taxon>Eukaryota</taxon>
        <taxon>Metamonada</taxon>
        <taxon>Anaeramoebidae</taxon>
        <taxon>Anaeramoeba</taxon>
    </lineage>
</organism>
<evidence type="ECO:0000313" key="3">
    <source>
        <dbReference type="Proteomes" id="UP001146793"/>
    </source>
</evidence>
<name>A0AAV7Y452_9EUKA</name>
<dbReference type="AlphaFoldDB" id="A0AAV7Y452"/>
<dbReference type="EMBL" id="JANTQA010000076">
    <property type="protein sequence ID" value="KAJ3423360.1"/>
    <property type="molecule type" value="Genomic_DNA"/>
</dbReference>
<evidence type="ECO:0000313" key="2">
    <source>
        <dbReference type="EMBL" id="KAJ3423360.1"/>
    </source>
</evidence>